<organism evidence="1 2">
    <name type="scientific">Meloidogyne enterolobii</name>
    <name type="common">Root-knot nematode worm</name>
    <name type="synonym">Meloidogyne mayaguensis</name>
    <dbReference type="NCBI Taxonomy" id="390850"/>
    <lineage>
        <taxon>Eukaryota</taxon>
        <taxon>Metazoa</taxon>
        <taxon>Ecdysozoa</taxon>
        <taxon>Nematoda</taxon>
        <taxon>Chromadorea</taxon>
        <taxon>Rhabditida</taxon>
        <taxon>Tylenchina</taxon>
        <taxon>Tylenchomorpha</taxon>
        <taxon>Tylenchoidea</taxon>
        <taxon>Meloidogynidae</taxon>
        <taxon>Meloidogyninae</taxon>
        <taxon>Meloidogyne</taxon>
    </lineage>
</organism>
<name>A0ACB1AL88_MELEN</name>
<comment type="caution">
    <text evidence="1">The sequence shown here is derived from an EMBL/GenBank/DDBJ whole genome shotgun (WGS) entry which is preliminary data.</text>
</comment>
<proteinExistence type="predicted"/>
<evidence type="ECO:0000313" key="1">
    <source>
        <dbReference type="EMBL" id="CAK5091998.1"/>
    </source>
</evidence>
<protein>
    <submittedName>
        <fullName evidence="1">Uncharacterized protein</fullName>
    </submittedName>
</protein>
<reference evidence="1" key="1">
    <citation type="submission" date="2023-11" db="EMBL/GenBank/DDBJ databases">
        <authorList>
            <person name="Poullet M."/>
        </authorList>
    </citation>
    <scope>NUCLEOTIDE SEQUENCE</scope>
    <source>
        <strain evidence="1">E1834</strain>
    </source>
</reference>
<dbReference type="Proteomes" id="UP001497535">
    <property type="component" value="Unassembled WGS sequence"/>
</dbReference>
<sequence>MISILSKVSLNLSFLDLKMPNEIYDNPSIIAKMNSPKKASPKGQSTASPVASEYVVGLVEELRAENVKLKAENAALNRAAQTVQGNAMPPSSKISFVKQKTFLNLNAFAKNVAKKGKNEVMLSNEGMLKMLIKR</sequence>
<gene>
    <name evidence="1" type="ORF">MENTE1834_LOCUS39868</name>
</gene>
<accession>A0ACB1AL88</accession>
<dbReference type="EMBL" id="CAVMJV010000091">
    <property type="protein sequence ID" value="CAK5091998.1"/>
    <property type="molecule type" value="Genomic_DNA"/>
</dbReference>
<evidence type="ECO:0000313" key="2">
    <source>
        <dbReference type="Proteomes" id="UP001497535"/>
    </source>
</evidence>
<keyword evidence="2" id="KW-1185">Reference proteome</keyword>